<dbReference type="Pfam" id="PF00582">
    <property type="entry name" value="Usp"/>
    <property type="match status" value="1"/>
</dbReference>
<dbReference type="PANTHER" id="PTHR46268">
    <property type="entry name" value="STRESS RESPONSE PROTEIN NHAX"/>
    <property type="match status" value="1"/>
</dbReference>
<gene>
    <name evidence="3" type="ORF">C496_03453</name>
</gene>
<dbReference type="InterPro" id="IPR006016">
    <property type="entry name" value="UspA"/>
</dbReference>
<evidence type="ECO:0000256" key="1">
    <source>
        <dbReference type="ARBA" id="ARBA00008791"/>
    </source>
</evidence>
<comment type="caution">
    <text evidence="3">The sequence shown here is derived from an EMBL/GenBank/DDBJ whole genome shotgun (WGS) entry which is preliminary data.</text>
</comment>
<dbReference type="PANTHER" id="PTHR46268:SF24">
    <property type="entry name" value="UNIVERSAL STRESS PROTEIN"/>
    <property type="match status" value="1"/>
</dbReference>
<evidence type="ECO:0000313" key="4">
    <source>
        <dbReference type="Proteomes" id="UP000011599"/>
    </source>
</evidence>
<protein>
    <submittedName>
        <fullName evidence="3">UspA domain-containing protein</fullName>
    </submittedName>
</protein>
<dbReference type="eggNOG" id="arCOG02053">
    <property type="taxonomic scope" value="Archaea"/>
</dbReference>
<dbReference type="PRINTS" id="PR01438">
    <property type="entry name" value="UNVRSLSTRESS"/>
</dbReference>
<sequence length="157" mass="16851">MSRQLLVPVDGSPLSERALEYAFDAHDDVSVVALHVIDPADPGYSAPMDVDVRTEPSHGSEAWYDRAGEMEEAIFEDVRDLAAEYDADLTTESAVGDPARRIVDYAEDHDIAAIVMGSHGRSGQTRLLLGSTAELVVSRAPVTVTVVRDEDADAGLA</sequence>
<dbReference type="STRING" id="1114856.GCA_000383975_03531"/>
<dbReference type="RefSeq" id="WP_006088407.1">
    <property type="nucleotide sequence ID" value="NZ_AOHW01000007.1"/>
</dbReference>
<dbReference type="InterPro" id="IPR014729">
    <property type="entry name" value="Rossmann-like_a/b/a_fold"/>
</dbReference>
<dbReference type="AlphaFoldDB" id="L9W7I5"/>
<dbReference type="OrthoDB" id="105697at2157"/>
<dbReference type="InterPro" id="IPR006015">
    <property type="entry name" value="Universal_stress_UspA"/>
</dbReference>
<dbReference type="Proteomes" id="UP000011599">
    <property type="component" value="Unassembled WGS sequence"/>
</dbReference>
<dbReference type="PATRIC" id="fig|1114856.3.peg.710"/>
<evidence type="ECO:0000313" key="3">
    <source>
        <dbReference type="EMBL" id="ELY45445.1"/>
    </source>
</evidence>
<keyword evidence="4" id="KW-1185">Reference proteome</keyword>
<feature type="domain" description="UspA" evidence="2">
    <location>
        <begin position="1"/>
        <end position="148"/>
    </location>
</feature>
<dbReference type="CDD" id="cd00293">
    <property type="entry name" value="USP-like"/>
    <property type="match status" value="1"/>
</dbReference>
<evidence type="ECO:0000259" key="2">
    <source>
        <dbReference type="Pfam" id="PF00582"/>
    </source>
</evidence>
<dbReference type="EMBL" id="AOHW01000007">
    <property type="protein sequence ID" value="ELY45445.1"/>
    <property type="molecule type" value="Genomic_DNA"/>
</dbReference>
<name>L9W7I5_9EURY</name>
<dbReference type="Gene3D" id="3.40.50.620">
    <property type="entry name" value="HUPs"/>
    <property type="match status" value="1"/>
</dbReference>
<proteinExistence type="inferred from homology"/>
<organism evidence="3 4">
    <name type="scientific">Natronorubrum tibetense GA33</name>
    <dbReference type="NCBI Taxonomy" id="1114856"/>
    <lineage>
        <taxon>Archaea</taxon>
        <taxon>Methanobacteriati</taxon>
        <taxon>Methanobacteriota</taxon>
        <taxon>Stenosarchaea group</taxon>
        <taxon>Halobacteria</taxon>
        <taxon>Halobacteriales</taxon>
        <taxon>Natrialbaceae</taxon>
        <taxon>Natronorubrum</taxon>
    </lineage>
</organism>
<accession>L9W7I5</accession>
<reference evidence="3 4" key="1">
    <citation type="journal article" date="2014" name="PLoS Genet.">
        <title>Phylogenetically driven sequencing of extremely halophilic archaea reveals strategies for static and dynamic osmo-response.</title>
        <authorList>
            <person name="Becker E.A."/>
            <person name="Seitzer P.M."/>
            <person name="Tritt A."/>
            <person name="Larsen D."/>
            <person name="Krusor M."/>
            <person name="Yao A.I."/>
            <person name="Wu D."/>
            <person name="Madern D."/>
            <person name="Eisen J.A."/>
            <person name="Darling A.E."/>
            <person name="Facciotti M.T."/>
        </authorList>
    </citation>
    <scope>NUCLEOTIDE SEQUENCE [LARGE SCALE GENOMIC DNA]</scope>
    <source>
        <strain evidence="3 4">GA33</strain>
    </source>
</reference>
<comment type="similarity">
    <text evidence="1">Belongs to the universal stress protein A family.</text>
</comment>
<dbReference type="SUPFAM" id="SSF52402">
    <property type="entry name" value="Adenine nucleotide alpha hydrolases-like"/>
    <property type="match status" value="1"/>
</dbReference>